<feature type="domain" description="PepSY" evidence="2">
    <location>
        <begin position="58"/>
        <end position="93"/>
    </location>
</feature>
<protein>
    <submittedName>
        <fullName evidence="3">Peptidase YpeB-like protein</fullName>
    </submittedName>
</protein>
<evidence type="ECO:0000313" key="3">
    <source>
        <dbReference type="EMBL" id="TDR13897.1"/>
    </source>
</evidence>
<dbReference type="Gene3D" id="3.10.450.40">
    <property type="match status" value="2"/>
</dbReference>
<dbReference type="OrthoDB" id="5866265at2"/>
<name>A0A4R6X9Y7_9GAMM</name>
<dbReference type="AlphaFoldDB" id="A0A4R6X9Y7"/>
<feature type="signal peptide" evidence="1">
    <location>
        <begin position="1"/>
        <end position="37"/>
    </location>
</feature>
<evidence type="ECO:0000256" key="1">
    <source>
        <dbReference type="SAM" id="SignalP"/>
    </source>
</evidence>
<dbReference type="EMBL" id="SNZA01000002">
    <property type="protein sequence ID" value="TDR13897.1"/>
    <property type="molecule type" value="Genomic_DNA"/>
</dbReference>
<evidence type="ECO:0000259" key="2">
    <source>
        <dbReference type="Pfam" id="PF03413"/>
    </source>
</evidence>
<keyword evidence="4" id="KW-1185">Reference proteome</keyword>
<dbReference type="Proteomes" id="UP000295729">
    <property type="component" value="Unassembled WGS sequence"/>
</dbReference>
<dbReference type="InterPro" id="IPR025711">
    <property type="entry name" value="PepSY"/>
</dbReference>
<sequence length="204" mass="22523">MTFKAKMGIIATGLFTTGTMLTALTSALLLTSTASYAKDKDHKDDIMRLALQSSETTMTQAIAAFRSNYAGTIVEIELDDEDHMLVYEIKAINLDAGEKHQASYTLNNLTEVEYYHKSLKVLGFSKLDDEDVAAIESVNQPGAVSIDKAIEIANAHNSSHIESIELEHKRGLTYYEVEYIDGSQMRRLLIDAASGESIPSINRK</sequence>
<dbReference type="Pfam" id="PF03413">
    <property type="entry name" value="PepSY"/>
    <property type="match status" value="2"/>
</dbReference>
<organism evidence="3 4">
    <name type="scientific">Marinomonas communis</name>
    <dbReference type="NCBI Taxonomy" id="28254"/>
    <lineage>
        <taxon>Bacteria</taxon>
        <taxon>Pseudomonadati</taxon>
        <taxon>Pseudomonadota</taxon>
        <taxon>Gammaproteobacteria</taxon>
        <taxon>Oceanospirillales</taxon>
        <taxon>Oceanospirillaceae</taxon>
        <taxon>Marinomonas</taxon>
    </lineage>
</organism>
<gene>
    <name evidence="3" type="ORF">C8D85_1428</name>
</gene>
<keyword evidence="1" id="KW-0732">Signal</keyword>
<feature type="chain" id="PRO_5020955843" evidence="1">
    <location>
        <begin position="38"/>
        <end position="204"/>
    </location>
</feature>
<feature type="domain" description="PepSY" evidence="2">
    <location>
        <begin position="144"/>
        <end position="196"/>
    </location>
</feature>
<proteinExistence type="predicted"/>
<comment type="caution">
    <text evidence="3">The sequence shown here is derived from an EMBL/GenBank/DDBJ whole genome shotgun (WGS) entry which is preliminary data.</text>
</comment>
<reference evidence="3 4" key="1">
    <citation type="submission" date="2019-03" db="EMBL/GenBank/DDBJ databases">
        <title>Genomic Encyclopedia of Type Strains, Phase IV (KMG-IV): sequencing the most valuable type-strain genomes for metagenomic binning, comparative biology and taxonomic classification.</title>
        <authorList>
            <person name="Goeker M."/>
        </authorList>
    </citation>
    <scope>NUCLEOTIDE SEQUENCE [LARGE SCALE GENOMIC DNA]</scope>
    <source>
        <strain evidence="3 4">DSM 5604</strain>
    </source>
</reference>
<evidence type="ECO:0000313" key="4">
    <source>
        <dbReference type="Proteomes" id="UP000295729"/>
    </source>
</evidence>
<dbReference type="RefSeq" id="WP_133561092.1">
    <property type="nucleotide sequence ID" value="NZ_SNZA01000002.1"/>
</dbReference>
<accession>A0A4R6X9Y7</accession>